<dbReference type="EMBL" id="MG681097">
    <property type="protein sequence ID" value="AWW89710.1"/>
    <property type="molecule type" value="Genomic_DNA"/>
</dbReference>
<evidence type="ECO:0000313" key="13">
    <source>
        <dbReference type="EMBL" id="QCC71012.1"/>
    </source>
</evidence>
<dbReference type="AlphaFoldDB" id="A0A068LGN3"/>
<reference evidence="18" key="9">
    <citation type="submission" date="2018-07" db="EMBL/GenBank/DDBJ databases">
        <title>Mitochondrial genome (form II) of the golden tide-forming alga Sargassum horneri.</title>
        <authorList>
            <person name="Liu F."/>
        </authorList>
    </citation>
    <scope>NUCLEOTIDE SEQUENCE</scope>
    <source>
        <strain evidence="29">QD-2_B</strain>
        <strain evidence="38">RC-1</strain>
        <strain evidence="31">RZ-1_F</strain>
        <strain evidence="18">SS2017-1_R</strain>
        <strain evidence="30">YT-1_B</strain>
    </source>
</reference>
<sequence>MRNRDYKRRNLFFLHESKRKALNVVASNQNLNIYLRWWAQLEKSKLPRQSSLSRVKNRCVETHRSRSVINVYKLSRLEFRRLASRGSFLGMRKSSW</sequence>
<keyword evidence="2 4" id="KW-0689">Ribosomal protein</keyword>
<dbReference type="EMBL" id="MH590359">
    <property type="protein sequence ID" value="QCC71049.1"/>
    <property type="molecule type" value="Genomic_DNA"/>
</dbReference>
<evidence type="ECO:0000313" key="7">
    <source>
        <dbReference type="EMBL" id="AWW89747.1"/>
    </source>
</evidence>
<keyword evidence="4" id="KW-0496">Mitochondrion</keyword>
<dbReference type="EMBL" id="KJ938300">
    <property type="protein sequence ID" value="AIE46211.1"/>
    <property type="molecule type" value="Genomic_DNA"/>
</dbReference>
<dbReference type="EMBL" id="MH607125">
    <property type="protein sequence ID" value="QCT82032.1"/>
    <property type="molecule type" value="Genomic_DNA"/>
</dbReference>
<evidence type="ECO:0000256" key="3">
    <source>
        <dbReference type="ARBA" id="ARBA00023274"/>
    </source>
</evidence>
<evidence type="ECO:0000313" key="14">
    <source>
        <dbReference type="EMBL" id="QCC71049.1"/>
    </source>
</evidence>
<evidence type="ECO:0000313" key="38">
    <source>
        <dbReference type="EMBL" id="QKY75767.1"/>
    </source>
</evidence>
<evidence type="ECO:0000313" key="31">
    <source>
        <dbReference type="EMBL" id="QCT82328.1"/>
    </source>
</evidence>
<evidence type="ECO:0000313" key="18">
    <source>
        <dbReference type="EMBL" id="QCC71197.1"/>
    </source>
</evidence>
<evidence type="ECO:0000313" key="21">
    <source>
        <dbReference type="EMBL" id="QCC71308.1"/>
    </source>
</evidence>
<evidence type="ECO:0000313" key="39">
    <source>
        <dbReference type="EMBL" id="QNU09259.1"/>
    </source>
</evidence>
<evidence type="ECO:0000313" key="4">
    <source>
        <dbReference type="EMBL" id="AIE46211.1"/>
    </source>
</evidence>
<name>A0A068LGN3_9PHAE</name>
<evidence type="ECO:0000313" key="16">
    <source>
        <dbReference type="EMBL" id="QCC71123.1"/>
    </source>
</evidence>
<evidence type="ECO:0000256" key="2">
    <source>
        <dbReference type="ARBA" id="ARBA00022980"/>
    </source>
</evidence>
<dbReference type="EMBL" id="MH607127">
    <property type="protein sequence ID" value="QCT82291.1"/>
    <property type="molecule type" value="Genomic_DNA"/>
</dbReference>
<evidence type="ECO:0000313" key="22">
    <source>
        <dbReference type="EMBL" id="QCT81995.1"/>
    </source>
</evidence>
<dbReference type="EMBL" id="MH590364">
    <property type="protein sequence ID" value="QCC71234.1"/>
    <property type="molecule type" value="Genomic_DNA"/>
</dbReference>
<evidence type="ECO:0000313" key="17">
    <source>
        <dbReference type="EMBL" id="QCC71160.1"/>
    </source>
</evidence>
<evidence type="ECO:0000313" key="34">
    <source>
        <dbReference type="EMBL" id="QDA22291.1"/>
    </source>
</evidence>
<reference evidence="34" key="10">
    <citation type="submission" date="2018-08" db="EMBL/GenBank/DDBJ databases">
        <title>Mitochondrial genome (form I) of the golden tide-forming alga Sargassum horneri in 2018.</title>
        <authorList>
            <person name="Liu F."/>
        </authorList>
    </citation>
    <scope>NUCLEOTIDE SEQUENCE</scope>
    <source>
        <strain evidence="25">HY-1_B</strain>
        <strain evidence="34">ST-1</strain>
        <strain evidence="35">ST-2</strain>
    </source>
</reference>
<accession>A0A068LGN3</accession>
<dbReference type="EMBL" id="MH590362">
    <property type="protein sequence ID" value="QCC71160.1"/>
    <property type="molecule type" value="Genomic_DNA"/>
</dbReference>
<evidence type="ECO:0000313" key="24">
    <source>
        <dbReference type="EMBL" id="QCT82069.1"/>
    </source>
</evidence>
<dbReference type="Gene3D" id="1.10.287.1480">
    <property type="match status" value="1"/>
</dbReference>
<evidence type="ECO:0000313" key="37">
    <source>
        <dbReference type="EMBL" id="QKY75730.1"/>
    </source>
</evidence>
<reference evidence="32" key="11">
    <citation type="submission" date="2018-08" db="EMBL/GenBank/DDBJ databases">
        <title>Mitochondrial genome (form II) of the golden tide-forming alga Sargassum horneri in 2018.</title>
        <authorList>
            <person name="Liu F."/>
        </authorList>
    </citation>
    <scope>NUCLEOTIDE SEQUENCE</scope>
    <source>
        <strain evidence="32">ECS2018-1</strain>
        <strain evidence="33">ECS2018-2</strain>
        <strain evidence="28">SS2018-1</strain>
        <strain evidence="26">YS2018-1</strain>
        <strain evidence="27">YS2018-2</strain>
    </source>
</reference>
<dbReference type="SUPFAM" id="SSF57716">
    <property type="entry name" value="Glucocorticoid receptor-like (DNA-binding domain)"/>
    <property type="match status" value="1"/>
</dbReference>
<dbReference type="EMBL" id="MH602246">
    <property type="protein sequence ID" value="QCT82217.1"/>
    <property type="molecule type" value="Genomic_DNA"/>
</dbReference>
<dbReference type="EMBL" id="MH590366">
    <property type="protein sequence ID" value="QCC71308.1"/>
    <property type="molecule type" value="Genomic_DNA"/>
</dbReference>
<reference evidence="7" key="3">
    <citation type="submission" date="2017-12" db="EMBL/GenBank/DDBJ databases">
        <title>Mitochondrial genome (form II) of the golden tide-forming alga Sargassum horneri in 2016.</title>
        <authorList>
            <person name="Liu F."/>
        </authorList>
    </citation>
    <scope>NUCLEOTIDE SEQUENCE</scope>
    <source>
        <strain evidence="7">YS2016-1</strain>
    </source>
</reference>
<protein>
    <submittedName>
        <fullName evidence="4">Ribosomal protein S14</fullName>
    </submittedName>
</protein>
<evidence type="ECO:0000313" key="20">
    <source>
        <dbReference type="EMBL" id="QCC71271.1"/>
    </source>
</evidence>
<comment type="similarity">
    <text evidence="1">Belongs to the universal ribosomal protein uS14 family.</text>
</comment>
<dbReference type="GO" id="GO:0003735">
    <property type="term" value="F:structural constituent of ribosome"/>
    <property type="evidence" value="ECO:0007669"/>
    <property type="project" value="InterPro"/>
</dbReference>
<dbReference type="EMBL" id="MH590365">
    <property type="protein sequence ID" value="QCC71271.1"/>
    <property type="molecule type" value="Genomic_DNA"/>
</dbReference>
<evidence type="ECO:0000313" key="27">
    <source>
        <dbReference type="EMBL" id="QCT82180.1"/>
    </source>
</evidence>
<reference evidence="39" key="12">
    <citation type="journal article" name="Sustainability">
        <title>Comparative Analysis of Sequence Polymorphism in Complete Organelle Genomes of the 'Golden Tide' Seaweed Sargassum horneri between Korean and Chinese Forms.</title>
        <authorList>
            <person name="Byeon S.Y."/>
            <person name="Cheon K.-S."/>
            <person name="Kim S."/>
            <person name="Yun S.-H."/>
            <person name="Oh H.-J."/>
            <person name="Park S.R."/>
            <person name="Kim T.-H."/>
            <person name="Kim J.K."/>
            <person name="Lee H.J."/>
        </authorList>
    </citation>
    <scope>NUCLEOTIDE SEQUENCE</scope>
    <source>
        <strain evidence="39">JD</strain>
    </source>
</reference>
<reference evidence="11" key="4">
    <citation type="submission" date="2018-01" db="EMBL/GenBank/DDBJ databases">
        <title>Mitochondrial genome (Japan I) of the golden tide-forming alga Sargassum horneri.</title>
        <authorList>
            <person name="Liu F."/>
        </authorList>
    </citation>
    <scope>NUCLEOTIDE SEQUENCE</scope>
    <source>
        <strain evidence="11">JP-1</strain>
        <strain evidence="12">JP-2</strain>
    </source>
</reference>
<reference evidence="15" key="8">
    <citation type="submission" date="2018-07" db="EMBL/GenBank/DDBJ databases">
        <title>Mitochondrial genome (form II) of the golden tide-forming alga Sargassum horneri in 2017.</title>
        <authorList>
            <person name="Liu F."/>
        </authorList>
    </citation>
    <scope>NUCLEOTIDE SEQUENCE</scope>
    <source>
        <strain evidence="19">SS2017-1_F</strain>
        <strain evidence="8">YS2017-1</strain>
        <strain evidence="17">YS2017-3</strain>
        <strain evidence="15">YS2017-5</strain>
    </source>
</reference>
<dbReference type="EMBL" id="MG762006">
    <property type="protein sequence ID" value="AYK28739.1"/>
    <property type="molecule type" value="Genomic_DNA"/>
</dbReference>
<organism evidence="4">
    <name type="scientific">Sargassum horneri</name>
    <dbReference type="NCBI Taxonomy" id="74089"/>
    <lineage>
        <taxon>Eukaryota</taxon>
        <taxon>Sar</taxon>
        <taxon>Stramenopiles</taxon>
        <taxon>Ochrophyta</taxon>
        <taxon>PX clade</taxon>
        <taxon>Phaeophyceae</taxon>
        <taxon>Fucales</taxon>
        <taxon>Sargassaceae</taxon>
        <taxon>Sargassum</taxon>
    </lineage>
</organism>
<evidence type="ECO:0000313" key="28">
    <source>
        <dbReference type="EMBL" id="QCT82217.1"/>
    </source>
</evidence>
<reference evidence="13" key="6">
    <citation type="submission" date="2018-07" db="EMBL/GenBank/DDBJ databases">
        <title>Mitochondrial genome (form I) of the golden tide-forming alga Sargassum horneri in 2017.</title>
        <authorList>
            <person name="Liu F."/>
        </authorList>
    </citation>
    <scope>NUCLEOTIDE SEQUENCE</scope>
    <source>
        <strain evidence="21">SS2017-2_F</strain>
        <strain evidence="20">SS2017-2_R</strain>
        <strain evidence="6">YS2017-2</strain>
        <strain evidence="16">YS2017-4</strain>
        <strain evidence="14">YS2017-6</strain>
        <strain evidence="13">YS2017-7</strain>
    </source>
</reference>
<dbReference type="PANTHER" id="PTHR19836:SF19">
    <property type="entry name" value="SMALL RIBOSOMAL SUBUNIT PROTEIN US14M"/>
    <property type="match status" value="1"/>
</dbReference>
<reference evidence="4" key="1">
    <citation type="journal article" date="2014" name="J. Appl. Phycol.">
        <title>Complete mitochondrial genome of the brown alga Sargassum horneri (Sargassaceae, Phaeophyceae): genome organization and phylogenetic analyses.</title>
        <authorList>
            <person name="Liu F."/>
            <person name="Pang S."/>
            <person name="Li X."/>
            <person name="Li J."/>
        </authorList>
    </citation>
    <scope>NUCLEOTIDE SEQUENCE</scope>
</reference>
<dbReference type="InterPro" id="IPR001209">
    <property type="entry name" value="Ribosomal_uS14"/>
</dbReference>
<dbReference type="EMBL" id="MH590361">
    <property type="protein sequence ID" value="QCC71123.1"/>
    <property type="molecule type" value="Genomic_DNA"/>
</dbReference>
<reference evidence="9" key="5">
    <citation type="submission" date="2018-01" db="EMBL/GenBank/DDBJ databases">
        <title>Mitochondrial genome of the golden tide-forming alga Sargassum horneri.</title>
        <authorList>
            <person name="Liu F."/>
        </authorList>
    </citation>
    <scope>NUCLEOTIDE SEQUENCE</scope>
    <source>
        <strain evidence="10">NJ-1S</strain>
        <strain evidence="9">NJ-2S</strain>
        <strain evidence="36">NJ-3</strain>
    </source>
</reference>
<dbReference type="EMBL" id="MG774888">
    <property type="protein sequence ID" value="AYM32637.1"/>
    <property type="molecule type" value="Genomic_DNA"/>
</dbReference>
<dbReference type="EMBL" id="MG770606">
    <property type="protein sequence ID" value="QKJ82073.1"/>
    <property type="molecule type" value="Genomic_DNA"/>
</dbReference>
<gene>
    <name evidence="4" type="primary">rps14</name>
    <name evidence="4" type="ORF">SarhoMp33</name>
</gene>
<dbReference type="GO" id="GO:0005763">
    <property type="term" value="C:mitochondrial small ribosomal subunit"/>
    <property type="evidence" value="ECO:0007669"/>
    <property type="project" value="TreeGrafter"/>
</dbReference>
<dbReference type="EMBL" id="MG681099">
    <property type="protein sequence ID" value="AWW89784.1"/>
    <property type="molecule type" value="Genomic_DNA"/>
</dbReference>
<evidence type="ECO:0000313" key="6">
    <source>
        <dbReference type="EMBL" id="AWW89710.1"/>
    </source>
</evidence>
<evidence type="ECO:0000313" key="15">
    <source>
        <dbReference type="EMBL" id="QCC71086.1"/>
    </source>
</evidence>
<evidence type="ECO:0000313" key="5">
    <source>
        <dbReference type="EMBL" id="AWW89673.1"/>
    </source>
</evidence>
<dbReference type="EMBL" id="MH586537">
    <property type="protein sequence ID" value="QCC70938.1"/>
    <property type="molecule type" value="Genomic_DNA"/>
</dbReference>
<reference evidence="22" key="7">
    <citation type="submission" date="2018-07" db="EMBL/GenBank/DDBJ databases">
        <title>Mitochondrial genome (form I) of the golden tide-forming alga Sargassum horneri.</title>
        <authorList>
            <person name="Liu F."/>
        </authorList>
    </citation>
    <scope>NUCLEOTIDE SEQUENCE</scope>
    <source>
        <strain evidence="23">QD-1_B</strain>
        <strain evidence="37">RC-2</strain>
        <strain evidence="24">RZ-2_F</strain>
        <strain evidence="22">YT-2_B</strain>
    </source>
</reference>
<evidence type="ECO:0000313" key="30">
    <source>
        <dbReference type="EMBL" id="QCT82291.1"/>
    </source>
</evidence>
<dbReference type="EMBL" id="MH643730">
    <property type="protein sequence ID" value="QCT82106.1"/>
    <property type="molecule type" value="Genomic_DNA"/>
</dbReference>
<dbReference type="EMBL" id="MH814646">
    <property type="protein sequence ID" value="QDA22217.1"/>
    <property type="molecule type" value="Genomic_DNA"/>
</dbReference>
<reference evidence="5" key="2">
    <citation type="submission" date="2017-12" db="EMBL/GenBank/DDBJ databases">
        <title>Mitochondrial genome (form I) of the golden tide-forming alga Sargassum horneri in 2016.</title>
        <authorList>
            <person name="Liu F."/>
        </authorList>
    </citation>
    <scope>NUCLEOTIDE SEQUENCE</scope>
    <source>
        <strain evidence="5">YS2016-2</strain>
    </source>
</reference>
<dbReference type="EMBL" id="MH590363">
    <property type="protein sequence ID" value="QCC71197.1"/>
    <property type="molecule type" value="Genomic_DNA"/>
</dbReference>
<evidence type="ECO:0000313" key="8">
    <source>
        <dbReference type="EMBL" id="AWW89784.1"/>
    </source>
</evidence>
<dbReference type="EMBL" id="MG681098">
    <property type="protein sequence ID" value="AWW89747.1"/>
    <property type="molecule type" value="Genomic_DNA"/>
</dbReference>
<dbReference type="EMBL" id="MG681096">
    <property type="protein sequence ID" value="AWW89673.1"/>
    <property type="molecule type" value="Genomic_DNA"/>
</dbReference>
<dbReference type="EMBL" id="MT795186">
    <property type="protein sequence ID" value="QNU09259.1"/>
    <property type="molecule type" value="Genomic_DNA"/>
</dbReference>
<evidence type="ECO:0000313" key="29">
    <source>
        <dbReference type="EMBL" id="QCT82254.1"/>
    </source>
</evidence>
<dbReference type="EMBL" id="MH590360">
    <property type="protein sequence ID" value="QCC71086.1"/>
    <property type="molecule type" value="Genomic_DNA"/>
</dbReference>
<dbReference type="EMBL" id="MH620962">
    <property type="protein sequence ID" value="QKY75730.1"/>
    <property type="molecule type" value="Genomic_DNA"/>
</dbReference>
<dbReference type="GeneID" id="19940582"/>
<evidence type="ECO:0000313" key="26">
    <source>
        <dbReference type="EMBL" id="QCT82143.1"/>
    </source>
</evidence>
<dbReference type="EMBL" id="MH814648">
    <property type="protein sequence ID" value="QDA22291.1"/>
    <property type="molecule type" value="Genomic_DNA"/>
</dbReference>
<dbReference type="EMBL" id="MH643729">
    <property type="protein sequence ID" value="QCT82328.1"/>
    <property type="molecule type" value="Genomic_DNA"/>
</dbReference>
<evidence type="ECO:0000313" key="32">
    <source>
        <dbReference type="EMBL" id="QDA22217.1"/>
    </source>
</evidence>
<dbReference type="Pfam" id="PF00253">
    <property type="entry name" value="Ribosomal_S14"/>
    <property type="match status" value="1"/>
</dbReference>
<evidence type="ECO:0000313" key="19">
    <source>
        <dbReference type="EMBL" id="QCC71234.1"/>
    </source>
</evidence>
<dbReference type="RefSeq" id="YP_009049415.1">
    <property type="nucleotide sequence ID" value="NC_024613.1"/>
</dbReference>
<dbReference type="FunFam" id="1.10.287.1480:FF:000001">
    <property type="entry name" value="30S ribosomal protein S14"/>
    <property type="match status" value="1"/>
</dbReference>
<dbReference type="EMBL" id="MH607126">
    <property type="protein sequence ID" value="QCT82254.1"/>
    <property type="molecule type" value="Genomic_DNA"/>
</dbReference>
<dbReference type="EMBL" id="MH602244">
    <property type="protein sequence ID" value="QCT82143.1"/>
    <property type="molecule type" value="Genomic_DNA"/>
</dbReference>
<evidence type="ECO:0000313" key="36">
    <source>
        <dbReference type="EMBL" id="QKJ82073.1"/>
    </source>
</evidence>
<evidence type="ECO:0000313" key="25">
    <source>
        <dbReference type="EMBL" id="QCT82106.1"/>
    </source>
</evidence>
<evidence type="ECO:0000313" key="10">
    <source>
        <dbReference type="EMBL" id="AYK28776.1"/>
    </source>
</evidence>
<dbReference type="PANTHER" id="PTHR19836">
    <property type="entry name" value="30S RIBOSOMAL PROTEIN S14"/>
    <property type="match status" value="1"/>
</dbReference>
<evidence type="ECO:0000256" key="1">
    <source>
        <dbReference type="ARBA" id="ARBA00009083"/>
    </source>
</evidence>
<dbReference type="EMBL" id="MH590358">
    <property type="protein sequence ID" value="QCC71012.1"/>
    <property type="molecule type" value="Genomic_DNA"/>
</dbReference>
<keyword evidence="3" id="KW-0687">Ribonucleoprotein</keyword>
<dbReference type="EMBL" id="MH620963">
    <property type="protein sequence ID" value="QKY75767.1"/>
    <property type="molecule type" value="Genomic_DNA"/>
</dbReference>
<dbReference type="EMBL" id="MH814647">
    <property type="protein sequence ID" value="QDA22254.1"/>
    <property type="molecule type" value="Genomic_DNA"/>
</dbReference>
<dbReference type="EMBL" id="MG762007">
    <property type="protein sequence ID" value="AYK28776.1"/>
    <property type="molecule type" value="Genomic_DNA"/>
</dbReference>
<dbReference type="GO" id="GO:0006412">
    <property type="term" value="P:translation"/>
    <property type="evidence" value="ECO:0007669"/>
    <property type="project" value="InterPro"/>
</dbReference>
<geneLocation type="mitochondrion" evidence="4"/>
<dbReference type="EMBL" id="MG774887">
    <property type="protein sequence ID" value="AYM32600.1"/>
    <property type="molecule type" value="Genomic_DNA"/>
</dbReference>
<evidence type="ECO:0000313" key="23">
    <source>
        <dbReference type="EMBL" id="QCT82032.1"/>
    </source>
</evidence>
<evidence type="ECO:0000313" key="35">
    <source>
        <dbReference type="EMBL" id="QDA22328.1"/>
    </source>
</evidence>
<dbReference type="EMBL" id="MH586538">
    <property type="protein sequence ID" value="QCC70975.1"/>
    <property type="molecule type" value="Genomic_DNA"/>
</dbReference>
<evidence type="ECO:0000313" key="11">
    <source>
        <dbReference type="EMBL" id="AYM32600.1"/>
    </source>
</evidence>
<dbReference type="EMBL" id="MH607124">
    <property type="protein sequence ID" value="QCT81995.1"/>
    <property type="molecule type" value="Genomic_DNA"/>
</dbReference>
<evidence type="ECO:0000313" key="33">
    <source>
        <dbReference type="EMBL" id="QDA22254.1"/>
    </source>
</evidence>
<dbReference type="EMBL" id="MH602245">
    <property type="protein sequence ID" value="QCT82180.1"/>
    <property type="molecule type" value="Genomic_DNA"/>
</dbReference>
<evidence type="ECO:0000313" key="12">
    <source>
        <dbReference type="EMBL" id="AYM32637.1"/>
    </source>
</evidence>
<dbReference type="EMBL" id="MH814649">
    <property type="protein sequence ID" value="QDA22328.1"/>
    <property type="molecule type" value="Genomic_DNA"/>
</dbReference>
<proteinExistence type="inferred from homology"/>
<dbReference type="EMBL" id="MH643728">
    <property type="protein sequence ID" value="QCT82069.1"/>
    <property type="molecule type" value="Genomic_DNA"/>
</dbReference>
<evidence type="ECO:0000313" key="9">
    <source>
        <dbReference type="EMBL" id="AYK28739.1"/>
    </source>
</evidence>